<reference evidence="1" key="1">
    <citation type="journal article" date="2014" name="Front. Microbiol.">
        <title>High frequency of phylogenetically diverse reductive dehalogenase-homologous genes in deep subseafloor sedimentary metagenomes.</title>
        <authorList>
            <person name="Kawai M."/>
            <person name="Futagami T."/>
            <person name="Toyoda A."/>
            <person name="Takaki Y."/>
            <person name="Nishi S."/>
            <person name="Hori S."/>
            <person name="Arai W."/>
            <person name="Tsubouchi T."/>
            <person name="Morono Y."/>
            <person name="Uchiyama I."/>
            <person name="Ito T."/>
            <person name="Fujiyama A."/>
            <person name="Inagaki F."/>
            <person name="Takami H."/>
        </authorList>
    </citation>
    <scope>NUCLEOTIDE SEQUENCE</scope>
    <source>
        <strain evidence="1">Expedition CK06-06</strain>
    </source>
</reference>
<dbReference type="EMBL" id="BARU01040024">
    <property type="protein sequence ID" value="GAH87401.1"/>
    <property type="molecule type" value="Genomic_DNA"/>
</dbReference>
<protein>
    <submittedName>
        <fullName evidence="1">Uncharacterized protein</fullName>
    </submittedName>
</protein>
<dbReference type="AlphaFoldDB" id="X1IY52"/>
<name>X1IY52_9ZZZZ</name>
<accession>X1IY52</accession>
<feature type="non-terminal residue" evidence="1">
    <location>
        <position position="1"/>
    </location>
</feature>
<gene>
    <name evidence="1" type="ORF">S03H2_61941</name>
</gene>
<organism evidence="1">
    <name type="scientific">marine sediment metagenome</name>
    <dbReference type="NCBI Taxonomy" id="412755"/>
    <lineage>
        <taxon>unclassified sequences</taxon>
        <taxon>metagenomes</taxon>
        <taxon>ecological metagenomes</taxon>
    </lineage>
</organism>
<sequence length="46" mass="5151">NRRYLELAVDYNEDDCRATKVVREWVAGNGGRTIGSPIGGEGQDRR</sequence>
<proteinExistence type="predicted"/>
<evidence type="ECO:0000313" key="1">
    <source>
        <dbReference type="EMBL" id="GAH87401.1"/>
    </source>
</evidence>
<comment type="caution">
    <text evidence="1">The sequence shown here is derived from an EMBL/GenBank/DDBJ whole genome shotgun (WGS) entry which is preliminary data.</text>
</comment>